<evidence type="ECO:0000313" key="1">
    <source>
        <dbReference type="EMBL" id="KAF4074061.1"/>
    </source>
</evidence>
<reference evidence="1 2" key="1">
    <citation type="submission" date="2020-02" db="EMBL/GenBank/DDBJ databases">
        <title>A chromosome-scale genome assembly of the black bullhead catfish (Ameiurus melas).</title>
        <authorList>
            <person name="Wen M."/>
            <person name="Zham M."/>
            <person name="Cabau C."/>
            <person name="Klopp C."/>
            <person name="Donnadieu C."/>
            <person name="Roques C."/>
            <person name="Bouchez O."/>
            <person name="Lampietro C."/>
            <person name="Jouanno E."/>
            <person name="Herpin A."/>
            <person name="Louis A."/>
            <person name="Berthelot C."/>
            <person name="Parey E."/>
            <person name="Roest-Crollius H."/>
            <person name="Braasch I."/>
            <person name="Postlethwait J."/>
            <person name="Robinson-Rechavi M."/>
            <person name="Echchiki A."/>
            <person name="Begum T."/>
            <person name="Montfort J."/>
            <person name="Schartl M."/>
            <person name="Bobe J."/>
            <person name="Guiguen Y."/>
        </authorList>
    </citation>
    <scope>NUCLEOTIDE SEQUENCE [LARGE SCALE GENOMIC DNA]</scope>
    <source>
        <strain evidence="1">M_S1</strain>
        <tissue evidence="1">Blood</tissue>
    </source>
</reference>
<gene>
    <name evidence="1" type="ORF">AMELA_G00250350</name>
</gene>
<accession>A0A7J5ZVW6</accession>
<organism evidence="1 2">
    <name type="scientific">Ameiurus melas</name>
    <name type="common">Black bullhead</name>
    <name type="synonym">Silurus melas</name>
    <dbReference type="NCBI Taxonomy" id="219545"/>
    <lineage>
        <taxon>Eukaryota</taxon>
        <taxon>Metazoa</taxon>
        <taxon>Chordata</taxon>
        <taxon>Craniata</taxon>
        <taxon>Vertebrata</taxon>
        <taxon>Euteleostomi</taxon>
        <taxon>Actinopterygii</taxon>
        <taxon>Neopterygii</taxon>
        <taxon>Teleostei</taxon>
        <taxon>Ostariophysi</taxon>
        <taxon>Siluriformes</taxon>
        <taxon>Ictaluridae</taxon>
        <taxon>Ameiurus</taxon>
    </lineage>
</organism>
<keyword evidence="2" id="KW-1185">Reference proteome</keyword>
<protein>
    <submittedName>
        <fullName evidence="1">Uncharacterized protein</fullName>
    </submittedName>
</protein>
<proteinExistence type="predicted"/>
<sequence length="70" mass="8011">MFCAAPPSSARVVVMSSPGHAADFELFRICTPFLVRECLFVRDTDDTFPFCMRVYCFYCLVNSVVKVAWF</sequence>
<dbReference type="AlphaFoldDB" id="A0A7J5ZVW6"/>
<comment type="caution">
    <text evidence="1">The sequence shown here is derived from an EMBL/GenBank/DDBJ whole genome shotgun (WGS) entry which is preliminary data.</text>
</comment>
<evidence type="ECO:0000313" key="2">
    <source>
        <dbReference type="Proteomes" id="UP000593565"/>
    </source>
</evidence>
<dbReference type="EMBL" id="JAAGNN010000023">
    <property type="protein sequence ID" value="KAF4074061.1"/>
    <property type="molecule type" value="Genomic_DNA"/>
</dbReference>
<name>A0A7J5ZVW6_AMEME</name>
<dbReference type="Proteomes" id="UP000593565">
    <property type="component" value="Unassembled WGS sequence"/>
</dbReference>